<feature type="transmembrane region" description="Helical" evidence="1">
    <location>
        <begin position="6"/>
        <end position="26"/>
    </location>
</feature>
<evidence type="ECO:0000256" key="1">
    <source>
        <dbReference type="SAM" id="Phobius"/>
    </source>
</evidence>
<organism evidence="2">
    <name type="scientific">Ignisphaera aggregans</name>
    <dbReference type="NCBI Taxonomy" id="334771"/>
    <lineage>
        <taxon>Archaea</taxon>
        <taxon>Thermoproteota</taxon>
        <taxon>Thermoprotei</taxon>
        <taxon>Desulfurococcales</taxon>
        <taxon>Desulfurococcaceae</taxon>
        <taxon>Ignisphaera</taxon>
    </lineage>
</organism>
<protein>
    <submittedName>
        <fullName evidence="2">Uncharacterized protein</fullName>
    </submittedName>
</protein>
<feature type="transmembrane region" description="Helical" evidence="1">
    <location>
        <begin position="157"/>
        <end position="176"/>
    </location>
</feature>
<name>A0A7C2ZQN1_9CREN</name>
<keyword evidence="1" id="KW-0472">Membrane</keyword>
<feature type="transmembrane region" description="Helical" evidence="1">
    <location>
        <begin position="38"/>
        <end position="59"/>
    </location>
</feature>
<proteinExistence type="predicted"/>
<evidence type="ECO:0000313" key="2">
    <source>
        <dbReference type="EMBL" id="HEW53444.1"/>
    </source>
</evidence>
<sequence>MHLLLIAFYLTILTFYLGTLIYALPIPVTGLKRWGPRLLNDAFFIAILISSIEIILGFVDYLRQILGGDWSTYLGFVKGMIVFRSTAIMIMSALASTLSKIIPGIARIITIGINMVSASLYALMLLYFLGLVIFYGMASLVSLGVALMAVPFRISRAAGAFLVSFALVFYLALPLYPQFLLFIASPLPRSALDVSIVYGNVYCSPGCFLDGGFVGIKVGNDYIGPVKLGTGRQDDPFDAEEIHDVQRLYILRCHGTQVLHKHV</sequence>
<dbReference type="EMBL" id="DSGT01000012">
    <property type="protein sequence ID" value="HEW53444.1"/>
    <property type="molecule type" value="Genomic_DNA"/>
</dbReference>
<dbReference type="AlphaFoldDB" id="A0A7C2ZQN1"/>
<accession>A0A7C2ZQN1</accession>
<comment type="caution">
    <text evidence="2">The sequence shown here is derived from an EMBL/GenBank/DDBJ whole genome shotgun (WGS) entry which is preliminary data.</text>
</comment>
<keyword evidence="1" id="KW-1133">Transmembrane helix</keyword>
<feature type="transmembrane region" description="Helical" evidence="1">
    <location>
        <begin position="132"/>
        <end position="150"/>
    </location>
</feature>
<keyword evidence="1" id="KW-0812">Transmembrane</keyword>
<gene>
    <name evidence="2" type="ORF">ENO77_04725</name>
</gene>
<reference evidence="2" key="1">
    <citation type="journal article" date="2020" name="mSystems">
        <title>Genome- and Community-Level Interaction Insights into Carbon Utilization and Element Cycling Functions of Hydrothermarchaeota in Hydrothermal Sediment.</title>
        <authorList>
            <person name="Zhou Z."/>
            <person name="Liu Y."/>
            <person name="Xu W."/>
            <person name="Pan J."/>
            <person name="Luo Z.H."/>
            <person name="Li M."/>
        </authorList>
    </citation>
    <scope>NUCLEOTIDE SEQUENCE [LARGE SCALE GENOMIC DNA]</scope>
    <source>
        <strain evidence="2">SpSt-16</strain>
    </source>
</reference>